<dbReference type="Gene3D" id="3.30.40.10">
    <property type="entry name" value="Zinc/RING finger domain, C3HC4 (zinc finger)"/>
    <property type="match status" value="1"/>
</dbReference>
<dbReference type="Gene3D" id="1.20.120.430">
    <property type="entry name" value="tRNA modification GTPase MnmE domain 2"/>
    <property type="match status" value="1"/>
</dbReference>
<dbReference type="Proteomes" id="UP000663828">
    <property type="component" value="Unassembled WGS sequence"/>
</dbReference>
<evidence type="ECO:0000256" key="9">
    <source>
        <dbReference type="ARBA" id="ARBA00022786"/>
    </source>
</evidence>
<dbReference type="NCBIfam" id="TIGR00231">
    <property type="entry name" value="small_GTP"/>
    <property type="match status" value="1"/>
</dbReference>
<dbReference type="Proteomes" id="UP000663852">
    <property type="component" value="Unassembled WGS sequence"/>
</dbReference>
<dbReference type="GO" id="GO:0003924">
    <property type="term" value="F:GTPase activity"/>
    <property type="evidence" value="ECO:0007669"/>
    <property type="project" value="InterPro"/>
</dbReference>
<dbReference type="PANTHER" id="PTHR42714">
    <property type="entry name" value="TRNA MODIFICATION GTPASE GTPBP3"/>
    <property type="match status" value="1"/>
</dbReference>
<evidence type="ECO:0000256" key="6">
    <source>
        <dbReference type="ARBA" id="ARBA00022737"/>
    </source>
</evidence>
<dbReference type="InterPro" id="IPR006073">
    <property type="entry name" value="GTP-bd"/>
</dbReference>
<keyword evidence="11 12" id="KW-0342">GTP-binding</keyword>
<dbReference type="InterPro" id="IPR047551">
    <property type="entry name" value="BRcat_RBR_RNF217"/>
</dbReference>
<feature type="region of interest" description="Disordered" evidence="13">
    <location>
        <begin position="287"/>
        <end position="316"/>
    </location>
</feature>
<dbReference type="InterPro" id="IPR002867">
    <property type="entry name" value="IBR_dom"/>
</dbReference>
<dbReference type="GO" id="GO:0030488">
    <property type="term" value="P:tRNA methylation"/>
    <property type="evidence" value="ECO:0007669"/>
    <property type="project" value="TreeGrafter"/>
</dbReference>
<evidence type="ECO:0000313" key="18">
    <source>
        <dbReference type="EMBL" id="CAF1207254.1"/>
    </source>
</evidence>
<dbReference type="Gene3D" id="3.30.1360.120">
    <property type="entry name" value="Probable tRNA modification gtpase trme, domain 1"/>
    <property type="match status" value="1"/>
</dbReference>
<dbReference type="GO" id="GO:0005739">
    <property type="term" value="C:mitochondrion"/>
    <property type="evidence" value="ECO:0007669"/>
    <property type="project" value="UniProtKB-SubCell"/>
</dbReference>
<dbReference type="SMART" id="SM00647">
    <property type="entry name" value="IBR"/>
    <property type="match status" value="2"/>
</dbReference>
<dbReference type="InterPro" id="IPR031168">
    <property type="entry name" value="G_TrmE"/>
</dbReference>
<dbReference type="InterPro" id="IPR013083">
    <property type="entry name" value="Znf_RING/FYVE/PHD"/>
</dbReference>
<dbReference type="CDD" id="cd20342">
    <property type="entry name" value="BRcat_RBR_RNF217"/>
    <property type="match status" value="1"/>
</dbReference>
<feature type="domain" description="TrmE-type G" evidence="15">
    <location>
        <begin position="938"/>
        <end position="1105"/>
    </location>
</feature>
<dbReference type="EMBL" id="CAJNOR010000376">
    <property type="protein sequence ID" value="CAF0895641.1"/>
    <property type="molecule type" value="Genomic_DNA"/>
</dbReference>
<dbReference type="InterPro" id="IPR004520">
    <property type="entry name" value="GTPase_MnmE"/>
</dbReference>
<dbReference type="InterPro" id="IPR018948">
    <property type="entry name" value="GTP-bd_TrmE_N"/>
</dbReference>
<comment type="similarity">
    <text evidence="2 12">Belongs to the TRAFAC class TrmE-Era-EngA-EngB-Septin-like GTPase superfamily. TrmE GTPase family.</text>
</comment>
<evidence type="ECO:0008006" key="20">
    <source>
        <dbReference type="Google" id="ProtNLM"/>
    </source>
</evidence>
<evidence type="ECO:0000256" key="1">
    <source>
        <dbReference type="ARBA" id="ARBA00004173"/>
    </source>
</evidence>
<dbReference type="AlphaFoldDB" id="A0A813Z832"/>
<dbReference type="CDD" id="cd20350">
    <property type="entry name" value="Rcat_RBR_RNF217"/>
    <property type="match status" value="1"/>
</dbReference>
<sequence length="1185" mass="134178">MAISISREMNIHHDIKQRQHCSLFNLDLLNDDHQQIDLTEDTIDHLTRHEHCCSISAPNVENALEKKHTDHSYSFAVLQKNYTTQLEHVAQKLLAKEDTSSDDCCYCHFLHETNDTKGQFLNGKILLDSTAILDNFLRNNLKKSLLTSPINSPTTTTSSTAITTNINSSFKLSFASSNQRRWHSERTNRHPNVRANLPLTIAQRQVLEHYAKHPLVKAPASVSSTHRRLHRHELITGKVIENTGTALSALTEQPLNTTTANLHLRPLSSKSSTSAVLHHTRHYFVPEISTHDQSTKDDDSESISSELSQTSNDDETTELDEISILPNLSTIRLTSPETLMECVICCELKRLQKRTCCEFHACSTCLNAYVEQQIKQGIIHIQCPNQQCHTYMHLDEINKRCLSAELRQKFTRLLIDSNRSINIKTCPRCSKIHEIDLELCRSTRQAPTKVQCVECNLIWCFQCHSPWHDGIQCKEFRRGDRMLKKWAREVHYGQHNAQQCPSCKVYIQRTKGCDHIICARCKTEFCYKCGERFRDIKFIGDHYSELSVLGCKYRFYPDNPLKRRLIRGSILGGKILAAPALLCIAVVAGAVCAGIGLPAYCCLTLVRQIKARRRRRHHAKLKEPALMTYKTFNDIVPQLIPREPINSVGMKSGLSSIRSNIQDNLEIEIDPTSDAPIAVFEECDINTKTNQKEQKYIYNEMIFLKSLTKTILFRYASTSSTIFALATGQQLRSGVAIIRVSGANATQSLLTLTKEASLDKFQPTKLYLRNLYHHKSNDLIDQCMAVWFEGPKSFTGENVVEFHIHGSKAVASAMYSILSSFPNYRLAEPGEFSKRAYFNGCLDLTEAEGLIDLINAQTEQQRKQSLYQMQGSLKDLYERWRIDLVKSLAHAEAYIDFHEDQHIEADILSEVIDKVKSTHENIYRHLQDHRRGEILRDGCRIAILGAPNAGKSSLLNILTQKPTAIVSPIAGTTRDIIESTLDIGGYPVILSDTAGLRLTNDPIEHEGVTRAFDRAHSCDLLIVVIDVNTLSSNENLNDQIDQHVSNLFTMKSSSLDSVTKLVLLNKIDLMNEKLQIKSNKNIIPISCTSGKNIDEFLAKLTEQIAEKCSEPSFSAPYLTNERHRIYLTQTVEDLSMFLALINNNHDLVLAVEHLRLAIRSLGTITGVVYTEELLDVIFRDFCIGK</sequence>
<dbReference type="InterPro" id="IPR027368">
    <property type="entry name" value="MnmE_dom2"/>
</dbReference>
<dbReference type="NCBIfam" id="NF003661">
    <property type="entry name" value="PRK05291.1-3"/>
    <property type="match status" value="1"/>
</dbReference>
<keyword evidence="10" id="KW-0862">Zinc</keyword>
<evidence type="ECO:0000256" key="5">
    <source>
        <dbReference type="ARBA" id="ARBA00022723"/>
    </source>
</evidence>
<dbReference type="PROSITE" id="PS51873">
    <property type="entry name" value="TRIAD"/>
    <property type="match status" value="1"/>
</dbReference>
<evidence type="ECO:0000256" key="2">
    <source>
        <dbReference type="ARBA" id="ARBA00011043"/>
    </source>
</evidence>
<feature type="compositionally biased region" description="Low complexity" evidence="13">
    <location>
        <begin position="302"/>
        <end position="311"/>
    </location>
</feature>
<keyword evidence="5" id="KW-0479">Metal-binding</keyword>
<dbReference type="InterPro" id="IPR047552">
    <property type="entry name" value="Rcat_RBR_RNF217"/>
</dbReference>
<dbReference type="Pfam" id="PF10396">
    <property type="entry name" value="TrmE_N"/>
    <property type="match status" value="1"/>
</dbReference>
<dbReference type="PROSITE" id="PS51709">
    <property type="entry name" value="G_TRME"/>
    <property type="match status" value="1"/>
</dbReference>
<comment type="subcellular location">
    <subcellularLocation>
        <location evidence="1">Mitochondrion</location>
    </subcellularLocation>
</comment>
<evidence type="ECO:0000259" key="16">
    <source>
        <dbReference type="PROSITE" id="PS51873"/>
    </source>
</evidence>
<gene>
    <name evidence="18" type="ORF">EDS130_LOCUS25693</name>
    <name evidence="17" type="ORF">XAT740_LOCUS7748</name>
</gene>
<dbReference type="PANTHER" id="PTHR42714:SF2">
    <property type="entry name" value="TRNA MODIFICATION GTPASE GTPBP3, MITOCHONDRIAL"/>
    <property type="match status" value="1"/>
</dbReference>
<dbReference type="SUPFAM" id="SSF116878">
    <property type="entry name" value="TrmE connector domain"/>
    <property type="match status" value="1"/>
</dbReference>
<dbReference type="InterPro" id="IPR027266">
    <property type="entry name" value="TrmE/GcvT-like"/>
</dbReference>
<keyword evidence="3" id="KW-0808">Transferase</keyword>
<feature type="transmembrane region" description="Helical" evidence="14">
    <location>
        <begin position="576"/>
        <end position="606"/>
    </location>
</feature>
<dbReference type="InterPro" id="IPR027417">
    <property type="entry name" value="P-loop_NTPase"/>
</dbReference>
<keyword evidence="4 12" id="KW-0819">tRNA processing</keyword>
<dbReference type="InterPro" id="IPR044066">
    <property type="entry name" value="TRIAD_supradom"/>
</dbReference>
<evidence type="ECO:0000259" key="15">
    <source>
        <dbReference type="PROSITE" id="PS51709"/>
    </source>
</evidence>
<dbReference type="GO" id="GO:0002098">
    <property type="term" value="P:tRNA wobble uridine modification"/>
    <property type="evidence" value="ECO:0007669"/>
    <property type="project" value="TreeGrafter"/>
</dbReference>
<accession>A0A813Z832</accession>
<keyword evidence="7 12" id="KW-0547">Nucleotide-binding</keyword>
<keyword evidence="14" id="KW-0472">Membrane</keyword>
<evidence type="ECO:0000256" key="10">
    <source>
        <dbReference type="ARBA" id="ARBA00022833"/>
    </source>
</evidence>
<evidence type="ECO:0000256" key="7">
    <source>
        <dbReference type="ARBA" id="ARBA00022741"/>
    </source>
</evidence>
<dbReference type="HAMAP" id="MF_00379">
    <property type="entry name" value="GTPase_MnmE"/>
    <property type="match status" value="1"/>
</dbReference>
<evidence type="ECO:0000256" key="11">
    <source>
        <dbReference type="ARBA" id="ARBA00023134"/>
    </source>
</evidence>
<dbReference type="EMBL" id="CAJNOJ010000152">
    <property type="protein sequence ID" value="CAF1207254.1"/>
    <property type="molecule type" value="Genomic_DNA"/>
</dbReference>
<reference evidence="17" key="1">
    <citation type="submission" date="2021-02" db="EMBL/GenBank/DDBJ databases">
        <authorList>
            <person name="Nowell W R."/>
        </authorList>
    </citation>
    <scope>NUCLEOTIDE SEQUENCE</scope>
</reference>
<comment type="caution">
    <text evidence="17">The sequence shown here is derived from an EMBL/GenBank/DDBJ whole genome shotgun (WGS) entry which is preliminary data.</text>
</comment>
<dbReference type="GO" id="GO:0016740">
    <property type="term" value="F:transferase activity"/>
    <property type="evidence" value="ECO:0007669"/>
    <property type="project" value="UniProtKB-KW"/>
</dbReference>
<keyword evidence="9" id="KW-0833">Ubl conjugation pathway</keyword>
<dbReference type="GO" id="GO:0005525">
    <property type="term" value="F:GTP binding"/>
    <property type="evidence" value="ECO:0007669"/>
    <property type="project" value="UniProtKB-KW"/>
</dbReference>
<protein>
    <recommendedName>
        <fullName evidence="20">RBR-type E3 ubiquitin transferase</fullName>
    </recommendedName>
</protein>
<dbReference type="Gene3D" id="1.20.120.1750">
    <property type="match status" value="1"/>
</dbReference>
<dbReference type="InterPro" id="IPR005225">
    <property type="entry name" value="Small_GTP-bd"/>
</dbReference>
<keyword evidence="8" id="KW-0863">Zinc-finger</keyword>
<dbReference type="Pfam" id="PF12631">
    <property type="entry name" value="MnmE_helical"/>
    <property type="match status" value="1"/>
</dbReference>
<dbReference type="CDD" id="cd14858">
    <property type="entry name" value="TrmE_N"/>
    <property type="match status" value="1"/>
</dbReference>
<dbReference type="InterPro" id="IPR025867">
    <property type="entry name" value="MnmE_helical"/>
</dbReference>
<dbReference type="PRINTS" id="PR00326">
    <property type="entry name" value="GTP1OBG"/>
</dbReference>
<dbReference type="Pfam" id="PF22191">
    <property type="entry name" value="IBR_1"/>
    <property type="match status" value="1"/>
</dbReference>
<dbReference type="SUPFAM" id="SSF52540">
    <property type="entry name" value="P-loop containing nucleoside triphosphate hydrolases"/>
    <property type="match status" value="1"/>
</dbReference>
<dbReference type="NCBIfam" id="TIGR00450">
    <property type="entry name" value="mnmE_trmE_thdF"/>
    <property type="match status" value="1"/>
</dbReference>
<evidence type="ECO:0000256" key="8">
    <source>
        <dbReference type="ARBA" id="ARBA00022771"/>
    </source>
</evidence>
<proteinExistence type="inferred from homology"/>
<dbReference type="Gene3D" id="3.40.50.300">
    <property type="entry name" value="P-loop containing nucleotide triphosphate hydrolases"/>
    <property type="match status" value="1"/>
</dbReference>
<evidence type="ECO:0000256" key="13">
    <source>
        <dbReference type="SAM" id="MobiDB-lite"/>
    </source>
</evidence>
<dbReference type="FunFam" id="3.30.1360.120:FF:000007">
    <property type="entry name" value="tRNA modification GTPase GTPBP3, mitochondrial"/>
    <property type="match status" value="1"/>
</dbReference>
<keyword evidence="14" id="KW-1133">Transmembrane helix</keyword>
<dbReference type="SUPFAM" id="SSF57850">
    <property type="entry name" value="RING/U-box"/>
    <property type="match status" value="3"/>
</dbReference>
<dbReference type="Pfam" id="PF01926">
    <property type="entry name" value="MMR_HSR1"/>
    <property type="match status" value="1"/>
</dbReference>
<dbReference type="Pfam" id="PF01485">
    <property type="entry name" value="IBR"/>
    <property type="match status" value="1"/>
</dbReference>
<keyword evidence="14" id="KW-0812">Transmembrane</keyword>
<evidence type="ECO:0000256" key="12">
    <source>
        <dbReference type="RuleBase" id="RU003313"/>
    </source>
</evidence>
<name>A0A813Z832_ADIRI</name>
<organism evidence="17 19">
    <name type="scientific">Adineta ricciae</name>
    <name type="common">Rotifer</name>
    <dbReference type="NCBI Taxonomy" id="249248"/>
    <lineage>
        <taxon>Eukaryota</taxon>
        <taxon>Metazoa</taxon>
        <taxon>Spiralia</taxon>
        <taxon>Gnathifera</taxon>
        <taxon>Rotifera</taxon>
        <taxon>Eurotatoria</taxon>
        <taxon>Bdelloidea</taxon>
        <taxon>Adinetida</taxon>
        <taxon>Adinetidae</taxon>
        <taxon>Adineta</taxon>
    </lineage>
</organism>
<evidence type="ECO:0000313" key="19">
    <source>
        <dbReference type="Proteomes" id="UP000663828"/>
    </source>
</evidence>
<dbReference type="CDD" id="cd04164">
    <property type="entry name" value="trmE"/>
    <property type="match status" value="1"/>
</dbReference>
<evidence type="ECO:0000256" key="3">
    <source>
        <dbReference type="ARBA" id="ARBA00022679"/>
    </source>
</evidence>
<dbReference type="GO" id="GO:0008270">
    <property type="term" value="F:zinc ion binding"/>
    <property type="evidence" value="ECO:0007669"/>
    <property type="project" value="UniProtKB-KW"/>
</dbReference>
<feature type="domain" description="RING-type" evidence="16">
    <location>
        <begin position="338"/>
        <end position="555"/>
    </location>
</feature>
<evidence type="ECO:0000256" key="14">
    <source>
        <dbReference type="SAM" id="Phobius"/>
    </source>
</evidence>
<dbReference type="OrthoDB" id="188276at2759"/>
<evidence type="ECO:0000313" key="17">
    <source>
        <dbReference type="EMBL" id="CAF0895641.1"/>
    </source>
</evidence>
<keyword evidence="19" id="KW-1185">Reference proteome</keyword>
<keyword evidence="6" id="KW-0677">Repeat</keyword>
<evidence type="ECO:0000256" key="4">
    <source>
        <dbReference type="ARBA" id="ARBA00022694"/>
    </source>
</evidence>